<feature type="region of interest" description="Disordered" evidence="1">
    <location>
        <begin position="1"/>
        <end position="109"/>
    </location>
</feature>
<feature type="compositionally biased region" description="Low complexity" evidence="1">
    <location>
        <begin position="52"/>
        <end position="78"/>
    </location>
</feature>
<evidence type="ECO:0000313" key="3">
    <source>
        <dbReference type="Proteomes" id="UP000298138"/>
    </source>
</evidence>
<feature type="compositionally biased region" description="Polar residues" evidence="1">
    <location>
        <begin position="161"/>
        <end position="180"/>
    </location>
</feature>
<dbReference type="OrthoDB" id="4554167at2759"/>
<gene>
    <name evidence="2" type="ORF">EX30DRAFT_377001</name>
</gene>
<protein>
    <submittedName>
        <fullName evidence="2">Uncharacterized protein</fullName>
    </submittedName>
</protein>
<feature type="region of interest" description="Disordered" evidence="1">
    <location>
        <begin position="158"/>
        <end position="180"/>
    </location>
</feature>
<reference evidence="2 3" key="1">
    <citation type="submission" date="2019-04" db="EMBL/GenBank/DDBJ databases">
        <title>Comparative genomics and transcriptomics to analyze fruiting body development in filamentous ascomycetes.</title>
        <authorList>
            <consortium name="DOE Joint Genome Institute"/>
            <person name="Lutkenhaus R."/>
            <person name="Traeger S."/>
            <person name="Breuer J."/>
            <person name="Kuo A."/>
            <person name="Lipzen A."/>
            <person name="Pangilinan J."/>
            <person name="Dilworth D."/>
            <person name="Sandor L."/>
            <person name="Poggeler S."/>
            <person name="Barry K."/>
            <person name="Grigoriev I.V."/>
            <person name="Nowrousian M."/>
        </authorList>
    </citation>
    <scope>NUCLEOTIDE SEQUENCE [LARGE SCALE GENOMIC DNA]</scope>
    <source>
        <strain evidence="2 3">CBS 389.68</strain>
    </source>
</reference>
<evidence type="ECO:0000256" key="1">
    <source>
        <dbReference type="SAM" id="MobiDB-lite"/>
    </source>
</evidence>
<feature type="compositionally biased region" description="Polar residues" evidence="1">
    <location>
        <begin position="210"/>
        <end position="237"/>
    </location>
</feature>
<feature type="compositionally biased region" description="Basic and acidic residues" evidence="1">
    <location>
        <begin position="42"/>
        <end position="51"/>
    </location>
</feature>
<dbReference type="EMBL" id="ML220112">
    <property type="protein sequence ID" value="TGZ85334.1"/>
    <property type="molecule type" value="Genomic_DNA"/>
</dbReference>
<dbReference type="STRING" id="341454.A0A4S2N836"/>
<proteinExistence type="predicted"/>
<dbReference type="Proteomes" id="UP000298138">
    <property type="component" value="Unassembled WGS sequence"/>
</dbReference>
<organism evidence="2 3">
    <name type="scientific">Ascodesmis nigricans</name>
    <dbReference type="NCBI Taxonomy" id="341454"/>
    <lineage>
        <taxon>Eukaryota</taxon>
        <taxon>Fungi</taxon>
        <taxon>Dikarya</taxon>
        <taxon>Ascomycota</taxon>
        <taxon>Pezizomycotina</taxon>
        <taxon>Pezizomycetes</taxon>
        <taxon>Pezizales</taxon>
        <taxon>Ascodesmidaceae</taxon>
        <taxon>Ascodesmis</taxon>
    </lineage>
</organism>
<dbReference type="InParanoid" id="A0A4S2N836"/>
<feature type="compositionally biased region" description="Low complexity" evidence="1">
    <location>
        <begin position="1"/>
        <end position="13"/>
    </location>
</feature>
<dbReference type="AlphaFoldDB" id="A0A4S2N836"/>
<feature type="region of interest" description="Disordered" evidence="1">
    <location>
        <begin position="210"/>
        <end position="248"/>
    </location>
</feature>
<name>A0A4S2N836_9PEZI</name>
<keyword evidence="3" id="KW-1185">Reference proteome</keyword>
<evidence type="ECO:0000313" key="2">
    <source>
        <dbReference type="EMBL" id="TGZ85334.1"/>
    </source>
</evidence>
<accession>A0A4S2N836</accession>
<sequence length="414" mass="45701">MAPTTRTPARATTTPPPRRLASLFDHSFGPTGLPSIAVARKRAAEESRLRSSESAVEIASPAQQNASTTTPTDTAQPPTNNPLPTEQNQQDERKNERARKRPHSAGDLVEDCSIAELQELVKKAIQEATNPLKMEIQTLKATIERLSGCVQELNREKGVQIRTSPQTTTPNTPERSLPNNITGELTQEEDINHLSWAQVVASPVQARAVTPSSRQWQVVSRKNGRLDQNAQAGSNKTGHPKPPKRVADGDRRLIIQKPDGMEARHGPELVVALNATLQKSGAAAHIRVQRVDINAKGTATVRLGPHATGTMALKYKKELLQAACRVDESIADIQANESWTRIKLHGVSIERYYQSIENKEGLEKLTEDIKNAYPTIDMPMNPKWLLRAEKLEERPHTVAHSSVIITLRNKKDAE</sequence>